<protein>
    <submittedName>
        <fullName evidence="2">DUF397 domain-containing protein</fullName>
    </submittedName>
</protein>
<keyword evidence="3" id="KW-1185">Reference proteome</keyword>
<dbReference type="AlphaFoldDB" id="A0A5D0TPH3"/>
<dbReference type="RefSeq" id="WP_148356061.1">
    <property type="nucleotide sequence ID" value="NZ_JBHSBF010000041.1"/>
</dbReference>
<evidence type="ECO:0000259" key="1">
    <source>
        <dbReference type="Pfam" id="PF04149"/>
    </source>
</evidence>
<proteinExistence type="predicted"/>
<evidence type="ECO:0000313" key="3">
    <source>
        <dbReference type="Proteomes" id="UP000322634"/>
    </source>
</evidence>
<dbReference type="Proteomes" id="UP000322634">
    <property type="component" value="Unassembled WGS sequence"/>
</dbReference>
<organism evidence="2 3">
    <name type="scientific">Actinomadura syzygii</name>
    <dbReference type="NCBI Taxonomy" id="1427538"/>
    <lineage>
        <taxon>Bacteria</taxon>
        <taxon>Bacillati</taxon>
        <taxon>Actinomycetota</taxon>
        <taxon>Actinomycetes</taxon>
        <taxon>Streptosporangiales</taxon>
        <taxon>Thermomonosporaceae</taxon>
        <taxon>Actinomadura</taxon>
    </lineage>
</organism>
<dbReference type="EMBL" id="VSFF01000021">
    <property type="protein sequence ID" value="TYC07573.1"/>
    <property type="molecule type" value="Genomic_DNA"/>
</dbReference>
<sequence>MARIAPQGPETKRVYRSITFPSHWRKARRSMSANDCVEVAHLARARIGIRDSKNTTAPPLTLSAANWRNVIIEIKRGHHDLI</sequence>
<dbReference type="InterPro" id="IPR007278">
    <property type="entry name" value="DUF397"/>
</dbReference>
<accession>A0A5D0TPH3</accession>
<feature type="domain" description="DUF397" evidence="1">
    <location>
        <begin position="23"/>
        <end position="71"/>
    </location>
</feature>
<dbReference type="Pfam" id="PF04149">
    <property type="entry name" value="DUF397"/>
    <property type="match status" value="1"/>
</dbReference>
<reference evidence="2 3" key="1">
    <citation type="submission" date="2019-08" db="EMBL/GenBank/DDBJ databases">
        <title>Actinomadura sp. nov. CYP1-5 isolated from mountain soil.</title>
        <authorList>
            <person name="Songsumanus A."/>
            <person name="Kuncharoen N."/>
            <person name="Kudo T."/>
            <person name="Yuki M."/>
            <person name="Igarashi Y."/>
            <person name="Tanasupawat S."/>
        </authorList>
    </citation>
    <scope>NUCLEOTIDE SEQUENCE [LARGE SCALE GENOMIC DNA]</scope>
    <source>
        <strain evidence="2 3">GKU157</strain>
    </source>
</reference>
<gene>
    <name evidence="2" type="ORF">FXF65_41945</name>
</gene>
<name>A0A5D0TPH3_9ACTN</name>
<comment type="caution">
    <text evidence="2">The sequence shown here is derived from an EMBL/GenBank/DDBJ whole genome shotgun (WGS) entry which is preliminary data.</text>
</comment>
<evidence type="ECO:0000313" key="2">
    <source>
        <dbReference type="EMBL" id="TYC07573.1"/>
    </source>
</evidence>
<dbReference type="OrthoDB" id="4233552at2"/>